<dbReference type="SMART" id="SM00219">
    <property type="entry name" value="TyrKc"/>
    <property type="match status" value="1"/>
</dbReference>
<name>A0ABM1A3D0_APLCA</name>
<proteinExistence type="predicted"/>
<dbReference type="PROSITE" id="PS50011">
    <property type="entry name" value="PROTEIN_KINASE_DOM"/>
    <property type="match status" value="1"/>
</dbReference>
<feature type="domain" description="Protein kinase" evidence="4">
    <location>
        <begin position="208"/>
        <end position="489"/>
    </location>
</feature>
<dbReference type="InterPro" id="IPR011009">
    <property type="entry name" value="Kinase-like_dom_sf"/>
</dbReference>
<keyword evidence="3" id="KW-0812">Transmembrane</keyword>
<evidence type="ECO:0000256" key="2">
    <source>
        <dbReference type="SAM" id="MobiDB-lite"/>
    </source>
</evidence>
<accession>A0ABM1A3D0</accession>
<dbReference type="InterPro" id="IPR051681">
    <property type="entry name" value="Ser/Thr_Kinases-Pseudokinases"/>
</dbReference>
<keyword evidence="3" id="KW-0472">Membrane</keyword>
<dbReference type="Gene3D" id="1.10.510.10">
    <property type="entry name" value="Transferase(Phosphotransferase) domain 1"/>
    <property type="match status" value="1"/>
</dbReference>
<dbReference type="InterPro" id="IPR001245">
    <property type="entry name" value="Ser-Thr/Tyr_kinase_cat_dom"/>
</dbReference>
<keyword evidence="6" id="KW-0808">Transferase</keyword>
<keyword evidence="6" id="KW-0418">Kinase</keyword>
<feature type="region of interest" description="Disordered" evidence="2">
    <location>
        <begin position="489"/>
        <end position="515"/>
    </location>
</feature>
<keyword evidence="5" id="KW-1185">Reference proteome</keyword>
<dbReference type="InterPro" id="IPR008266">
    <property type="entry name" value="Tyr_kinase_AS"/>
</dbReference>
<dbReference type="SUPFAM" id="SSF56112">
    <property type="entry name" value="Protein kinase-like (PK-like)"/>
    <property type="match status" value="1"/>
</dbReference>
<dbReference type="PANTHER" id="PTHR44329">
    <property type="entry name" value="SERINE/THREONINE-PROTEIN KINASE TNNI3K-RELATED"/>
    <property type="match status" value="1"/>
</dbReference>
<keyword evidence="3" id="KW-1133">Transmembrane helix</keyword>
<evidence type="ECO:0000313" key="6">
    <source>
        <dbReference type="RefSeq" id="XP_012939996.1"/>
    </source>
</evidence>
<organism evidence="5 6">
    <name type="scientific">Aplysia californica</name>
    <name type="common">California sea hare</name>
    <dbReference type="NCBI Taxonomy" id="6500"/>
    <lineage>
        <taxon>Eukaryota</taxon>
        <taxon>Metazoa</taxon>
        <taxon>Spiralia</taxon>
        <taxon>Lophotrochozoa</taxon>
        <taxon>Mollusca</taxon>
        <taxon>Gastropoda</taxon>
        <taxon>Heterobranchia</taxon>
        <taxon>Euthyneura</taxon>
        <taxon>Tectipleura</taxon>
        <taxon>Aplysiida</taxon>
        <taxon>Aplysioidea</taxon>
        <taxon>Aplysiidae</taxon>
        <taxon>Aplysia</taxon>
    </lineage>
</organism>
<evidence type="ECO:0000256" key="1">
    <source>
        <dbReference type="PROSITE-ProRule" id="PRU10141"/>
    </source>
</evidence>
<dbReference type="PROSITE" id="PS00107">
    <property type="entry name" value="PROTEIN_KINASE_ATP"/>
    <property type="match status" value="1"/>
</dbReference>
<dbReference type="InterPro" id="IPR000719">
    <property type="entry name" value="Prot_kinase_dom"/>
</dbReference>
<protein>
    <submittedName>
        <fullName evidence="6">Probable serine/threonine-protein kinase SIS8</fullName>
    </submittedName>
</protein>
<dbReference type="GeneID" id="101863518"/>
<dbReference type="PANTHER" id="PTHR44329:SF11">
    <property type="entry name" value="OS09G0443600 PROTEIN"/>
    <property type="match status" value="1"/>
</dbReference>
<reference evidence="6" key="1">
    <citation type="submission" date="2025-08" db="UniProtKB">
        <authorList>
            <consortium name="RefSeq"/>
        </authorList>
    </citation>
    <scope>IDENTIFICATION</scope>
</reference>
<evidence type="ECO:0000259" key="4">
    <source>
        <dbReference type="PROSITE" id="PS50011"/>
    </source>
</evidence>
<evidence type="ECO:0000313" key="5">
    <source>
        <dbReference type="Proteomes" id="UP000694888"/>
    </source>
</evidence>
<feature type="transmembrane region" description="Helical" evidence="3">
    <location>
        <begin position="102"/>
        <end position="126"/>
    </location>
</feature>
<evidence type="ECO:0000256" key="3">
    <source>
        <dbReference type="SAM" id="Phobius"/>
    </source>
</evidence>
<dbReference type="PROSITE" id="PS00109">
    <property type="entry name" value="PROTEIN_KINASE_TYR"/>
    <property type="match status" value="1"/>
</dbReference>
<dbReference type="GO" id="GO:0016301">
    <property type="term" value="F:kinase activity"/>
    <property type="evidence" value="ECO:0007669"/>
    <property type="project" value="UniProtKB-KW"/>
</dbReference>
<dbReference type="InterPro" id="IPR017441">
    <property type="entry name" value="Protein_kinase_ATP_BS"/>
</dbReference>
<dbReference type="InterPro" id="IPR020635">
    <property type="entry name" value="Tyr_kinase_cat_dom"/>
</dbReference>
<dbReference type="Pfam" id="PF07714">
    <property type="entry name" value="PK_Tyr_Ser-Thr"/>
    <property type="match status" value="1"/>
</dbReference>
<gene>
    <name evidence="6" type="primary">LOC101863518</name>
</gene>
<sequence length="515" mass="57111">MYFTLGENRQGRVRVGTEHREGEQPRVYLLYTGTGSARLIETRVELVCDPEREGLTDGLFTVVARKDRGKLGIYNYAELHHKCCCPGSFCGDTGPVGADSEIMLVLVGTMLSLLLMVAIIGGLCYVKRTHLQIYSKLPGVNPGGGAIINNGVVWNVERGNAGLPGALMGAGEGGKSSNFRDYEPAAVASARRKMIPVLPDALIKSESVDMGQRLGGGVFADTHIARWNEMSVAVKRLTLSIHSNQLTSEAMELMKEEVWFLSRQRHKNIVCVLGLSLDGRLPFLLTEYIIGECLKDYLGVNGQHLTWPQRIRMCSQVADGMAFLHSTKPPIIHRDLRCGNLFLSDNDLVKVADFSLAKLLQPIRNQCEEDDCSCQRLKSGCPATIRWTAPELLAHPQAREGEGTVISTAIDVYSFAMIMWETVFYKDPFDEISTEEEVIEIVKNGGRPEVASTADMMPQFKDLMKVCWDQRPSVRPPFKQLAVNLKEMVGAARAHQKSQSNKQRQHKPQHGAEKV</sequence>
<feature type="binding site" evidence="1">
    <location>
        <position position="235"/>
    </location>
    <ligand>
        <name>ATP</name>
        <dbReference type="ChEBI" id="CHEBI:30616"/>
    </ligand>
</feature>
<dbReference type="RefSeq" id="XP_012939996.1">
    <property type="nucleotide sequence ID" value="XM_013084542.2"/>
</dbReference>
<keyword evidence="1" id="KW-0067">ATP-binding</keyword>
<keyword evidence="1" id="KW-0547">Nucleotide-binding</keyword>
<dbReference type="Proteomes" id="UP000694888">
    <property type="component" value="Unplaced"/>
</dbReference>